<name>A0A9D4G3C4_DREPO</name>
<organism evidence="1 2">
    <name type="scientific">Dreissena polymorpha</name>
    <name type="common">Zebra mussel</name>
    <name type="synonym">Mytilus polymorpha</name>
    <dbReference type="NCBI Taxonomy" id="45954"/>
    <lineage>
        <taxon>Eukaryota</taxon>
        <taxon>Metazoa</taxon>
        <taxon>Spiralia</taxon>
        <taxon>Lophotrochozoa</taxon>
        <taxon>Mollusca</taxon>
        <taxon>Bivalvia</taxon>
        <taxon>Autobranchia</taxon>
        <taxon>Heteroconchia</taxon>
        <taxon>Euheterodonta</taxon>
        <taxon>Imparidentia</taxon>
        <taxon>Neoheterodontei</taxon>
        <taxon>Myida</taxon>
        <taxon>Dreissenoidea</taxon>
        <taxon>Dreissenidae</taxon>
        <taxon>Dreissena</taxon>
    </lineage>
</organism>
<reference evidence="1" key="2">
    <citation type="submission" date="2020-11" db="EMBL/GenBank/DDBJ databases">
        <authorList>
            <person name="McCartney M.A."/>
            <person name="Auch B."/>
            <person name="Kono T."/>
            <person name="Mallez S."/>
            <person name="Becker A."/>
            <person name="Gohl D.M."/>
            <person name="Silverstein K.A.T."/>
            <person name="Koren S."/>
            <person name="Bechman K.B."/>
            <person name="Herman A."/>
            <person name="Abrahante J.E."/>
            <person name="Garbe J."/>
        </authorList>
    </citation>
    <scope>NUCLEOTIDE SEQUENCE</scope>
    <source>
        <strain evidence="1">Duluth1</strain>
        <tissue evidence="1">Whole animal</tissue>
    </source>
</reference>
<comment type="caution">
    <text evidence="1">The sequence shown here is derived from an EMBL/GenBank/DDBJ whole genome shotgun (WGS) entry which is preliminary data.</text>
</comment>
<gene>
    <name evidence="1" type="ORF">DPMN_138195</name>
</gene>
<evidence type="ECO:0000313" key="1">
    <source>
        <dbReference type="EMBL" id="KAH3809815.1"/>
    </source>
</evidence>
<sequence length="111" mass="12454">MFTFSEDNKEDNLCSPMRPVTLKLLVSVDLHRNGDDEKEPLLTGLDFMPDGRLVAVDSKNDKCIIPNERLQRQGKPYKCRSRPNDFACISENHIIVSVANTTLCVQAMSSA</sequence>
<dbReference type="EMBL" id="JAIWYP010000006">
    <property type="protein sequence ID" value="KAH3809815.1"/>
    <property type="molecule type" value="Genomic_DNA"/>
</dbReference>
<keyword evidence="2" id="KW-1185">Reference proteome</keyword>
<dbReference type="Proteomes" id="UP000828390">
    <property type="component" value="Unassembled WGS sequence"/>
</dbReference>
<dbReference type="AlphaFoldDB" id="A0A9D4G3C4"/>
<proteinExistence type="predicted"/>
<evidence type="ECO:0000313" key="2">
    <source>
        <dbReference type="Proteomes" id="UP000828390"/>
    </source>
</evidence>
<protein>
    <submittedName>
        <fullName evidence="1">Uncharacterized protein</fullName>
    </submittedName>
</protein>
<reference evidence="1" key="1">
    <citation type="journal article" date="2019" name="bioRxiv">
        <title>The Genome of the Zebra Mussel, Dreissena polymorpha: A Resource for Invasive Species Research.</title>
        <authorList>
            <person name="McCartney M.A."/>
            <person name="Auch B."/>
            <person name="Kono T."/>
            <person name="Mallez S."/>
            <person name="Zhang Y."/>
            <person name="Obille A."/>
            <person name="Becker A."/>
            <person name="Abrahante J.E."/>
            <person name="Garbe J."/>
            <person name="Badalamenti J.P."/>
            <person name="Herman A."/>
            <person name="Mangelson H."/>
            <person name="Liachko I."/>
            <person name="Sullivan S."/>
            <person name="Sone E.D."/>
            <person name="Koren S."/>
            <person name="Silverstein K.A.T."/>
            <person name="Beckman K.B."/>
            <person name="Gohl D.M."/>
        </authorList>
    </citation>
    <scope>NUCLEOTIDE SEQUENCE</scope>
    <source>
        <strain evidence="1">Duluth1</strain>
        <tissue evidence="1">Whole animal</tissue>
    </source>
</reference>
<accession>A0A9D4G3C4</accession>